<dbReference type="Pfam" id="PF20113">
    <property type="entry name" value="DUF6503"/>
    <property type="match status" value="1"/>
</dbReference>
<evidence type="ECO:0000313" key="2">
    <source>
        <dbReference type="Proteomes" id="UP001139409"/>
    </source>
</evidence>
<evidence type="ECO:0008006" key="3">
    <source>
        <dbReference type="Google" id="ProtNLM"/>
    </source>
</evidence>
<organism evidence="1 2">
    <name type="scientific">Fulvivirga sedimenti</name>
    <dbReference type="NCBI Taxonomy" id="2879465"/>
    <lineage>
        <taxon>Bacteria</taxon>
        <taxon>Pseudomonadati</taxon>
        <taxon>Bacteroidota</taxon>
        <taxon>Cytophagia</taxon>
        <taxon>Cytophagales</taxon>
        <taxon>Fulvivirgaceae</taxon>
        <taxon>Fulvivirga</taxon>
    </lineage>
</organism>
<dbReference type="EMBL" id="JAIXNE010000008">
    <property type="protein sequence ID" value="MCA6079041.1"/>
    <property type="molecule type" value="Genomic_DNA"/>
</dbReference>
<dbReference type="RefSeq" id="WP_225699903.1">
    <property type="nucleotide sequence ID" value="NZ_JAIXNE010000008.1"/>
</dbReference>
<gene>
    <name evidence="1" type="ORF">LDX50_29480</name>
</gene>
<reference evidence="1" key="1">
    <citation type="submission" date="2021-09" db="EMBL/GenBank/DDBJ databases">
        <title>Fulvivirga sp. isolated from coastal sediment.</title>
        <authorList>
            <person name="Yu H."/>
        </authorList>
    </citation>
    <scope>NUCLEOTIDE SEQUENCE</scope>
    <source>
        <strain evidence="1">1062</strain>
    </source>
</reference>
<protein>
    <recommendedName>
        <fullName evidence="3">Deoxyribose-phosphate aldolase</fullName>
    </recommendedName>
</protein>
<sequence>MKYFITPLLLGLLLISCSRQNSEDTLSEADRIVMESIEKSGGERYNNMDLSFRFRDRDYGARQQDGLFEYVRITTDSTGVIRDVLNNDEYYREVNGIRVDVIDSMAGKYARSVNSVIYFALLPDGLSDPAVNREYLGTKEINGKNYHKIRVTFDQEGGGDDFEDVFIYWFNTETGFFDYMAYLYYTDEGGIRFREAYNPRFEGGIRFMDFNNYKPIDSLELDVIDDAFMAGELERLSVIELEEINVKPL</sequence>
<dbReference type="PROSITE" id="PS51257">
    <property type="entry name" value="PROKAR_LIPOPROTEIN"/>
    <property type="match status" value="1"/>
</dbReference>
<name>A0A9X1HWB6_9BACT</name>
<comment type="caution">
    <text evidence="1">The sequence shown here is derived from an EMBL/GenBank/DDBJ whole genome shotgun (WGS) entry which is preliminary data.</text>
</comment>
<accession>A0A9X1HWB6</accession>
<keyword evidence="2" id="KW-1185">Reference proteome</keyword>
<dbReference type="AlphaFoldDB" id="A0A9X1HWB6"/>
<dbReference type="Proteomes" id="UP001139409">
    <property type="component" value="Unassembled WGS sequence"/>
</dbReference>
<evidence type="ECO:0000313" key="1">
    <source>
        <dbReference type="EMBL" id="MCA6079041.1"/>
    </source>
</evidence>
<proteinExistence type="predicted"/>
<dbReference type="InterPro" id="IPR045444">
    <property type="entry name" value="DUF6503"/>
</dbReference>